<gene>
    <name evidence="1" type="ORF">V6N12_063973</name>
</gene>
<evidence type="ECO:0000313" key="1">
    <source>
        <dbReference type="EMBL" id="KAK8495652.1"/>
    </source>
</evidence>
<dbReference type="EMBL" id="JBBPBM010000419">
    <property type="protein sequence ID" value="KAK8495652.1"/>
    <property type="molecule type" value="Genomic_DNA"/>
</dbReference>
<dbReference type="Proteomes" id="UP001472677">
    <property type="component" value="Unassembled WGS sequence"/>
</dbReference>
<protein>
    <submittedName>
        <fullName evidence="1">Uncharacterized protein</fullName>
    </submittedName>
</protein>
<comment type="caution">
    <text evidence="1">The sequence shown here is derived from an EMBL/GenBank/DDBJ whole genome shotgun (WGS) entry which is preliminary data.</text>
</comment>
<organism evidence="1 2">
    <name type="scientific">Hibiscus sabdariffa</name>
    <name type="common">roselle</name>
    <dbReference type="NCBI Taxonomy" id="183260"/>
    <lineage>
        <taxon>Eukaryota</taxon>
        <taxon>Viridiplantae</taxon>
        <taxon>Streptophyta</taxon>
        <taxon>Embryophyta</taxon>
        <taxon>Tracheophyta</taxon>
        <taxon>Spermatophyta</taxon>
        <taxon>Magnoliopsida</taxon>
        <taxon>eudicotyledons</taxon>
        <taxon>Gunneridae</taxon>
        <taxon>Pentapetalae</taxon>
        <taxon>rosids</taxon>
        <taxon>malvids</taxon>
        <taxon>Malvales</taxon>
        <taxon>Malvaceae</taxon>
        <taxon>Malvoideae</taxon>
        <taxon>Hibiscus</taxon>
    </lineage>
</organism>
<evidence type="ECO:0000313" key="2">
    <source>
        <dbReference type="Proteomes" id="UP001472677"/>
    </source>
</evidence>
<name>A0ABR2AQ04_9ROSI</name>
<proteinExistence type="predicted"/>
<reference evidence="1 2" key="1">
    <citation type="journal article" date="2024" name="G3 (Bethesda)">
        <title>Genome assembly of Hibiscus sabdariffa L. provides insights into metabolisms of medicinal natural products.</title>
        <authorList>
            <person name="Kim T."/>
        </authorList>
    </citation>
    <scope>NUCLEOTIDE SEQUENCE [LARGE SCALE GENOMIC DNA]</scope>
    <source>
        <strain evidence="1">TK-2024</strain>
        <tissue evidence="1">Old leaves</tissue>
    </source>
</reference>
<sequence length="139" mass="15606">MVGDVKSDVAMEVLIEDLKEKPSVSKTNLYGPWMLVESRRRRVTSAVRQGKVLNSTNAQIQGSRYGVLDQVIPETQVDEDVRFVYSKPVEHIATKILPPTFSVATRNGQGIVGSSDIRKDFARNATYLKPRPEKKKDEC</sequence>
<keyword evidence="2" id="KW-1185">Reference proteome</keyword>
<accession>A0ABR2AQ04</accession>